<reference evidence="1 2" key="1">
    <citation type="submission" date="2023-03" db="EMBL/GenBank/DDBJ databases">
        <title>High recombination rates correlate with genetic variation in Cardiocondyla obscurior ants.</title>
        <authorList>
            <person name="Errbii M."/>
        </authorList>
    </citation>
    <scope>NUCLEOTIDE SEQUENCE [LARGE SCALE GENOMIC DNA]</scope>
    <source>
        <strain evidence="1">Alpha-2009</strain>
        <tissue evidence="1">Whole body</tissue>
    </source>
</reference>
<sequence length="81" mass="9276">MGTNTYMRVLLRKSIVSICAYFKSPTAYCSSVLQKEIEACIGYEDVRENILSLRKNAVCHAIRTTAIFDLREQSLSFSYRT</sequence>
<evidence type="ECO:0000313" key="2">
    <source>
        <dbReference type="Proteomes" id="UP001430953"/>
    </source>
</evidence>
<gene>
    <name evidence="1" type="ORF">PUN28_017523</name>
</gene>
<protein>
    <submittedName>
        <fullName evidence="1">Uncharacterized protein</fullName>
    </submittedName>
</protein>
<dbReference type="EMBL" id="JADYXP020000021">
    <property type="protein sequence ID" value="KAL0103294.1"/>
    <property type="molecule type" value="Genomic_DNA"/>
</dbReference>
<name>A0AAW2ELP2_9HYME</name>
<accession>A0AAW2ELP2</accession>
<evidence type="ECO:0000313" key="1">
    <source>
        <dbReference type="EMBL" id="KAL0103294.1"/>
    </source>
</evidence>
<dbReference type="Proteomes" id="UP001430953">
    <property type="component" value="Unassembled WGS sequence"/>
</dbReference>
<comment type="caution">
    <text evidence="1">The sequence shown here is derived from an EMBL/GenBank/DDBJ whole genome shotgun (WGS) entry which is preliminary data.</text>
</comment>
<dbReference type="AlphaFoldDB" id="A0AAW2ELP2"/>
<proteinExistence type="predicted"/>
<keyword evidence="2" id="KW-1185">Reference proteome</keyword>
<organism evidence="1 2">
    <name type="scientific">Cardiocondyla obscurior</name>
    <dbReference type="NCBI Taxonomy" id="286306"/>
    <lineage>
        <taxon>Eukaryota</taxon>
        <taxon>Metazoa</taxon>
        <taxon>Ecdysozoa</taxon>
        <taxon>Arthropoda</taxon>
        <taxon>Hexapoda</taxon>
        <taxon>Insecta</taxon>
        <taxon>Pterygota</taxon>
        <taxon>Neoptera</taxon>
        <taxon>Endopterygota</taxon>
        <taxon>Hymenoptera</taxon>
        <taxon>Apocrita</taxon>
        <taxon>Aculeata</taxon>
        <taxon>Formicoidea</taxon>
        <taxon>Formicidae</taxon>
        <taxon>Myrmicinae</taxon>
        <taxon>Cardiocondyla</taxon>
    </lineage>
</organism>